<feature type="compositionally biased region" description="Basic and acidic residues" evidence="1">
    <location>
        <begin position="238"/>
        <end position="247"/>
    </location>
</feature>
<name>A0A8H7ZYT2_9FUNG</name>
<evidence type="ECO:0000313" key="2">
    <source>
        <dbReference type="EMBL" id="KAG5461954.1"/>
    </source>
</evidence>
<feature type="compositionally biased region" description="Pro residues" evidence="1">
    <location>
        <begin position="892"/>
        <end position="901"/>
    </location>
</feature>
<feature type="region of interest" description="Disordered" evidence="1">
    <location>
        <begin position="1"/>
        <end position="100"/>
    </location>
</feature>
<evidence type="ECO:0000313" key="3">
    <source>
        <dbReference type="Proteomes" id="UP000673691"/>
    </source>
</evidence>
<feature type="compositionally biased region" description="Basic and acidic residues" evidence="1">
    <location>
        <begin position="254"/>
        <end position="282"/>
    </location>
</feature>
<feature type="region of interest" description="Disordered" evidence="1">
    <location>
        <begin position="227"/>
        <end position="282"/>
    </location>
</feature>
<evidence type="ECO:0000256" key="1">
    <source>
        <dbReference type="SAM" id="MobiDB-lite"/>
    </source>
</evidence>
<dbReference type="OrthoDB" id="2124565at2759"/>
<feature type="compositionally biased region" description="Polar residues" evidence="1">
    <location>
        <begin position="32"/>
        <end position="41"/>
    </location>
</feature>
<keyword evidence="3" id="KW-1185">Reference proteome</keyword>
<reference evidence="2 3" key="1">
    <citation type="journal article" name="Sci. Rep.">
        <title>Genome-scale phylogenetic analyses confirm Olpidium as the closest living zoosporic fungus to the non-flagellated, terrestrial fungi.</title>
        <authorList>
            <person name="Chang Y."/>
            <person name="Rochon D."/>
            <person name="Sekimoto S."/>
            <person name="Wang Y."/>
            <person name="Chovatia M."/>
            <person name="Sandor L."/>
            <person name="Salamov A."/>
            <person name="Grigoriev I.V."/>
            <person name="Stajich J.E."/>
            <person name="Spatafora J.W."/>
        </authorList>
    </citation>
    <scope>NUCLEOTIDE SEQUENCE [LARGE SCALE GENOMIC DNA]</scope>
    <source>
        <strain evidence="2">S191</strain>
    </source>
</reference>
<dbReference type="AlphaFoldDB" id="A0A8H7ZYT2"/>
<feature type="compositionally biased region" description="Polar residues" evidence="1">
    <location>
        <begin position="996"/>
        <end position="1017"/>
    </location>
</feature>
<comment type="caution">
    <text evidence="2">The sequence shown here is derived from an EMBL/GenBank/DDBJ whole genome shotgun (WGS) entry which is preliminary data.</text>
</comment>
<organism evidence="2 3">
    <name type="scientific">Olpidium bornovanus</name>
    <dbReference type="NCBI Taxonomy" id="278681"/>
    <lineage>
        <taxon>Eukaryota</taxon>
        <taxon>Fungi</taxon>
        <taxon>Fungi incertae sedis</taxon>
        <taxon>Olpidiomycota</taxon>
        <taxon>Olpidiomycotina</taxon>
        <taxon>Olpidiomycetes</taxon>
        <taxon>Olpidiales</taxon>
        <taxon>Olpidiaceae</taxon>
        <taxon>Olpidium</taxon>
    </lineage>
</organism>
<feature type="region of interest" description="Disordered" evidence="1">
    <location>
        <begin position="863"/>
        <end position="1039"/>
    </location>
</feature>
<sequence length="1039" mass="114112">MAEDKDLLDGRRNYGFPKIAGPGFADPPETAASVSHSSPQDSALKGSRYEDPGAGRPLAADAPHLRLGPAPGVAGDGRADSPSPITQPDAGRPGQPNLRGMLNMTVDAGQDPAAGRIALEAELLAKLRLTEEQLAKEHRHRKALEIEFAAGKALVQKLSDRLDRLSGASGSDSWLQQVGKRLESVEELQHQWISADQTFKSRQEGVVARLERDNARMITMMSEFAARQHTMETSEEESAGRQRRAAEEVASVRSRLETLESRTSEGLHELAARADKDQQDERRQLSDALRVIARHERALEGIQNALELQLSTISRRITDEVEKVKRRVESEAQARESLEGNAERMAEEFRKIAGMQEREIVRQVGDVRALAAAVTVKEGSERTREWATVREEMRGMQIQLAEDIAFLKALLKEMNVKYDQEVAKERAARKDAAERLRSELEVEVRAWRQQSANKWDEQNRAMGMLKEACFSAIRTTQQMVAAAENDGELRIKSLENVLRAEIKQRSEEDTGNLAELEDVRLATKLQAEHISQKMEEQERNFLQTTEQLQMAMQSREASVLREMSADISDIGLRVGKLTKRLSDSESVLADRLKHMGYAVDGVRRECASIISDRARAEEEIEQLKVSTSGLLHQAQNAESAMAEFRVDTERRMTARAVQLDQTLTAMKEEFNRRALKDELSVMQQDAEARFRGLATTVDQIGREISDVDRRVKEGLGAASAKQAERDAYSMQIAQRLNEVAQQAEVSEAKADGASLAASQAAERQQEAERRMSAELRAAVAEAAARLDRRVAEVSADLAALDARSREHRGRCEAERRSAEVELRRHVELRLGESARGFEKRLAACARAAEEARGAADAAAALGEVRGDASEMSRSGAAAPRGLERTTAEPRNAAPPPPPPIAAAPGDAAAEFHEGALPPKLGERPAQPPTPDHTPDQSELDDDDRPIQAADLGEVAARPLPPNPESPPPESRNIAGERREDVSEVTPRGDIGKSGPSVPSSYGQPQVGESTGAPTTTRALAPGEGIYKPPHLAFPGQPRF</sequence>
<feature type="compositionally biased region" description="Basic and acidic residues" evidence="1">
    <location>
        <begin position="1"/>
        <end position="12"/>
    </location>
</feature>
<feature type="compositionally biased region" description="Pro residues" evidence="1">
    <location>
        <begin position="958"/>
        <end position="969"/>
    </location>
</feature>
<proteinExistence type="predicted"/>
<dbReference type="Proteomes" id="UP000673691">
    <property type="component" value="Unassembled WGS sequence"/>
</dbReference>
<gene>
    <name evidence="2" type="ORF">BJ554DRAFT_5778</name>
</gene>
<protein>
    <submittedName>
        <fullName evidence="2">Uncharacterized protein</fullName>
    </submittedName>
</protein>
<accession>A0A8H7ZYT2</accession>
<dbReference type="EMBL" id="JAEFCI010002860">
    <property type="protein sequence ID" value="KAG5461954.1"/>
    <property type="molecule type" value="Genomic_DNA"/>
</dbReference>